<dbReference type="PANTHER" id="PTHR48083">
    <property type="entry name" value="MEDIUM-CHAIN SPECIFIC ACYL-COA DEHYDROGENASE, MITOCHONDRIAL-RELATED"/>
    <property type="match status" value="1"/>
</dbReference>
<dbReference type="RefSeq" id="WP_131760102.1">
    <property type="nucleotide sequence ID" value="NZ_CAACUY010000102.1"/>
</dbReference>
<dbReference type="InterPro" id="IPR050741">
    <property type="entry name" value="Acyl-CoA_dehydrogenase"/>
</dbReference>
<feature type="domain" description="Acyl-CoA dehydrogenase/oxidase C-terminal" evidence="3">
    <location>
        <begin position="167"/>
        <end position="282"/>
    </location>
</feature>
<accession>A0ABW2XZ27</accession>
<dbReference type="Gene3D" id="1.20.140.10">
    <property type="entry name" value="Butyryl-CoA Dehydrogenase, subunit A, domain 3"/>
    <property type="match status" value="1"/>
</dbReference>
<dbReference type="SUPFAM" id="SSF47203">
    <property type="entry name" value="Acyl-CoA dehydrogenase C-terminal domain-like"/>
    <property type="match status" value="1"/>
</dbReference>
<evidence type="ECO:0000313" key="4">
    <source>
        <dbReference type="EMBL" id="MFD0689501.1"/>
    </source>
</evidence>
<evidence type="ECO:0000313" key="5">
    <source>
        <dbReference type="Proteomes" id="UP001597063"/>
    </source>
</evidence>
<sequence>MNIEPSGEAAEYGRQASRAFAAAGGDRLAPLAEAEPERRGALVEPVLRELGAWELRPRDDPDDLEAAAALCRSAGYRALAYPLAERLARPAGLGTDGLLVVDGPAPRAPVAGLDLRWTAVTLDGRRGEAVVRSGERSLDSAVVAELDVRPLDAAGAGDVALGLVLPCWTLLGMLDRALDLTRSHVLARHQFGEPLARRQGVRFQLADAEVERGGAEALAAYALWSVQSGRAEALDDALALRLAALEAAEAVFRTAHLLHGAMGFCDESPLSWVSRCSRPVRWLPLGLSATRDHLARRLGRHGLTGLFSEAAT</sequence>
<keyword evidence="2" id="KW-0560">Oxidoreductase</keyword>
<evidence type="ECO:0000256" key="2">
    <source>
        <dbReference type="ARBA" id="ARBA00023002"/>
    </source>
</evidence>
<dbReference type="InterPro" id="IPR009075">
    <property type="entry name" value="AcylCo_DH/oxidase_C"/>
</dbReference>
<keyword evidence="5" id="KW-1185">Reference proteome</keyword>
<keyword evidence="1" id="KW-0285">Flavoprotein</keyword>
<comment type="caution">
    <text evidence="4">The sequence shown here is derived from an EMBL/GenBank/DDBJ whole genome shotgun (WGS) entry which is preliminary data.</text>
</comment>
<name>A0ABW2XZ27_9ACTN</name>
<dbReference type="Pfam" id="PF00441">
    <property type="entry name" value="Acyl-CoA_dh_1"/>
    <property type="match status" value="1"/>
</dbReference>
<gene>
    <name evidence="4" type="ORF">ACFQZM_33790</name>
</gene>
<dbReference type="EMBL" id="JBHTGP010000017">
    <property type="protein sequence ID" value="MFD0689501.1"/>
    <property type="molecule type" value="Genomic_DNA"/>
</dbReference>
<evidence type="ECO:0000256" key="1">
    <source>
        <dbReference type="ARBA" id="ARBA00022630"/>
    </source>
</evidence>
<protein>
    <submittedName>
        <fullName evidence="4">Acyl-CoA dehydrogenase family protein</fullName>
    </submittedName>
</protein>
<organism evidence="4 5">
    <name type="scientific">Actinomadura fibrosa</name>
    <dbReference type="NCBI Taxonomy" id="111802"/>
    <lineage>
        <taxon>Bacteria</taxon>
        <taxon>Bacillati</taxon>
        <taxon>Actinomycetota</taxon>
        <taxon>Actinomycetes</taxon>
        <taxon>Streptosporangiales</taxon>
        <taxon>Thermomonosporaceae</taxon>
        <taxon>Actinomadura</taxon>
    </lineage>
</organism>
<dbReference type="InterPro" id="IPR036250">
    <property type="entry name" value="AcylCo_DH-like_C"/>
</dbReference>
<evidence type="ECO:0000259" key="3">
    <source>
        <dbReference type="Pfam" id="PF00441"/>
    </source>
</evidence>
<dbReference type="Proteomes" id="UP001597063">
    <property type="component" value="Unassembled WGS sequence"/>
</dbReference>
<reference evidence="5" key="1">
    <citation type="journal article" date="2019" name="Int. J. Syst. Evol. Microbiol.">
        <title>The Global Catalogue of Microorganisms (GCM) 10K type strain sequencing project: providing services to taxonomists for standard genome sequencing and annotation.</title>
        <authorList>
            <consortium name="The Broad Institute Genomics Platform"/>
            <consortium name="The Broad Institute Genome Sequencing Center for Infectious Disease"/>
            <person name="Wu L."/>
            <person name="Ma J."/>
        </authorList>
    </citation>
    <scope>NUCLEOTIDE SEQUENCE [LARGE SCALE GENOMIC DNA]</scope>
    <source>
        <strain evidence="5">JCM 9371</strain>
    </source>
</reference>
<proteinExistence type="predicted"/>